<keyword evidence="3 5" id="KW-1133">Transmembrane helix</keyword>
<dbReference type="OrthoDB" id="1809613at2"/>
<dbReference type="InterPro" id="IPR003825">
    <property type="entry name" value="Colicin-V_CvpA"/>
</dbReference>
<evidence type="ECO:0000313" key="6">
    <source>
        <dbReference type="EMBL" id="CQR24111.1"/>
    </source>
</evidence>
<feature type="transmembrane region" description="Helical" evidence="5">
    <location>
        <begin position="23"/>
        <end position="43"/>
    </location>
</feature>
<evidence type="ECO:0000256" key="2">
    <source>
        <dbReference type="ARBA" id="ARBA00022692"/>
    </source>
</evidence>
<dbReference type="GO" id="GO:0009403">
    <property type="term" value="P:toxin biosynthetic process"/>
    <property type="evidence" value="ECO:0007669"/>
    <property type="project" value="InterPro"/>
</dbReference>
<keyword evidence="7" id="KW-1185">Reference proteome</keyword>
<evidence type="ECO:0000256" key="3">
    <source>
        <dbReference type="ARBA" id="ARBA00022989"/>
    </source>
</evidence>
<comment type="subcellular location">
    <subcellularLocation>
        <location evidence="1">Membrane</location>
        <topology evidence="1">Multi-pass membrane protein</topology>
    </subcellularLocation>
</comment>
<keyword evidence="4 5" id="KW-0472">Membrane</keyword>
<evidence type="ECO:0000313" key="7">
    <source>
        <dbReference type="Proteomes" id="UP000198604"/>
    </source>
</evidence>
<dbReference type="PANTHER" id="PTHR37306:SF1">
    <property type="entry name" value="COLICIN V PRODUCTION PROTEIN"/>
    <property type="match status" value="1"/>
</dbReference>
<keyword evidence="2 5" id="KW-0812">Transmembrane</keyword>
<dbReference type="Pfam" id="PF02674">
    <property type="entry name" value="Colicin_V"/>
    <property type="match status" value="1"/>
</dbReference>
<dbReference type="EMBL" id="CTEN01000001">
    <property type="protein sequence ID" value="CQR24111.1"/>
    <property type="molecule type" value="Genomic_DNA"/>
</dbReference>
<dbReference type="AlphaFoldDB" id="A0A0E4H6Y2"/>
<dbReference type="GO" id="GO:0016020">
    <property type="term" value="C:membrane"/>
    <property type="evidence" value="ECO:0007669"/>
    <property type="project" value="UniProtKB-SubCell"/>
</dbReference>
<feature type="transmembrane region" description="Helical" evidence="5">
    <location>
        <begin position="80"/>
        <end position="107"/>
    </location>
</feature>
<gene>
    <name evidence="6" type="ORF">BN1356_00474</name>
</gene>
<feature type="transmembrane region" description="Helical" evidence="5">
    <location>
        <begin position="119"/>
        <end position="143"/>
    </location>
</feature>
<protein>
    <submittedName>
        <fullName evidence="6">Membrane protein</fullName>
    </submittedName>
</protein>
<organism evidence="6 7">
    <name type="scientific">Streptococcus varani</name>
    <dbReference type="NCBI Taxonomy" id="1608583"/>
    <lineage>
        <taxon>Bacteria</taxon>
        <taxon>Bacillati</taxon>
        <taxon>Bacillota</taxon>
        <taxon>Bacilli</taxon>
        <taxon>Lactobacillales</taxon>
        <taxon>Streptococcaceae</taxon>
        <taxon>Streptococcus</taxon>
    </lineage>
</organism>
<dbReference type="RefSeq" id="WP_093649815.1">
    <property type="nucleotide sequence ID" value="NZ_CTEN01000001.1"/>
</dbReference>
<proteinExistence type="predicted"/>
<name>A0A0E4H6Y2_9STRE</name>
<sequence>MISFVILLILAWSFYIGYSRGLVLQLFYSFACLLSLFIAAGNYKKLASIFYLWVPFANAHEGASTFYFDSQYLFDLDKVFYAGLAFLAIYMLVYIVMRVLGIFMHLIRYISPDTTMMNLISGGLSVLVTLVSLQIALTILATIPVGDVQNILHTNWLADTIIKHTPLTSGWLRQLWINNIIG</sequence>
<evidence type="ECO:0000256" key="4">
    <source>
        <dbReference type="ARBA" id="ARBA00023136"/>
    </source>
</evidence>
<evidence type="ECO:0000256" key="1">
    <source>
        <dbReference type="ARBA" id="ARBA00004141"/>
    </source>
</evidence>
<dbReference type="STRING" id="1608583.BN1356_00474"/>
<accession>A0A0E4H6Y2</accession>
<dbReference type="Proteomes" id="UP000198604">
    <property type="component" value="Unassembled WGS sequence"/>
</dbReference>
<reference evidence="7" key="1">
    <citation type="submission" date="2015-03" db="EMBL/GenBank/DDBJ databases">
        <authorList>
            <person name="Urmite Genomes"/>
        </authorList>
    </citation>
    <scope>NUCLEOTIDE SEQUENCE [LARGE SCALE GENOMIC DNA]</scope>
    <source>
        <strain evidence="7">FF10</strain>
    </source>
</reference>
<evidence type="ECO:0000256" key="5">
    <source>
        <dbReference type="SAM" id="Phobius"/>
    </source>
</evidence>
<dbReference type="PANTHER" id="PTHR37306">
    <property type="entry name" value="COLICIN V PRODUCTION PROTEIN"/>
    <property type="match status" value="1"/>
</dbReference>